<dbReference type="GO" id="GO:0003678">
    <property type="term" value="F:DNA helicase activity"/>
    <property type="evidence" value="ECO:0007669"/>
    <property type="project" value="TreeGrafter"/>
</dbReference>
<reference evidence="1" key="2">
    <citation type="submission" date="2004-02" db="EMBL/GenBank/DDBJ databases">
        <authorList>
            <consortium name="Genoscope"/>
            <consortium name="Whitehead Institute Centre for Genome Research"/>
        </authorList>
    </citation>
    <scope>NUCLEOTIDE SEQUENCE</scope>
</reference>
<proteinExistence type="predicted"/>
<dbReference type="Gene3D" id="1.10.275.40">
    <property type="match status" value="1"/>
</dbReference>
<dbReference type="GO" id="GO:0005634">
    <property type="term" value="C:nucleus"/>
    <property type="evidence" value="ECO:0007669"/>
    <property type="project" value="TreeGrafter"/>
</dbReference>
<gene>
    <name evidence="1" type="ORF">GSTENG00034744001</name>
</gene>
<dbReference type="KEGG" id="tng:GSTEN00034744G001"/>
<protein>
    <submittedName>
        <fullName evidence="1">(spotted green pufferfish) hypothetical protein</fullName>
    </submittedName>
</protein>
<dbReference type="PANTHER" id="PTHR11472:SF47">
    <property type="entry name" value="FANCONI ANEMIA GROUP J PROTEIN"/>
    <property type="match status" value="1"/>
</dbReference>
<feature type="non-terminal residue" evidence="1">
    <location>
        <position position="1"/>
    </location>
</feature>
<comment type="caution">
    <text evidence="1">The sequence shown here is derived from an EMBL/GenBank/DDBJ whole genome shotgun (WGS) entry which is preliminary data.</text>
</comment>
<dbReference type="OrthoDB" id="19182at2759"/>
<accession>Q4RGM3</accession>
<reference evidence="1" key="1">
    <citation type="journal article" date="2004" name="Nature">
        <title>Genome duplication in the teleost fish Tetraodon nigroviridis reveals the early vertebrate proto-karyotype.</title>
        <authorList>
            <person name="Jaillon O."/>
            <person name="Aury J.-M."/>
            <person name="Brunet F."/>
            <person name="Petit J.-L."/>
            <person name="Stange-Thomann N."/>
            <person name="Mauceli E."/>
            <person name="Bouneau L."/>
            <person name="Fischer C."/>
            <person name="Ozouf-Costaz C."/>
            <person name="Bernot A."/>
            <person name="Nicaud S."/>
            <person name="Jaffe D."/>
            <person name="Fisher S."/>
            <person name="Lutfalla G."/>
            <person name="Dossat C."/>
            <person name="Segurens B."/>
            <person name="Dasilva C."/>
            <person name="Salanoubat M."/>
            <person name="Levy M."/>
            <person name="Boudet N."/>
            <person name="Castellano S."/>
            <person name="Anthouard V."/>
            <person name="Jubin C."/>
            <person name="Castelli V."/>
            <person name="Katinka M."/>
            <person name="Vacherie B."/>
            <person name="Biemont C."/>
            <person name="Skalli Z."/>
            <person name="Cattolico L."/>
            <person name="Poulain J."/>
            <person name="De Berardinis V."/>
            <person name="Cruaud C."/>
            <person name="Duprat S."/>
            <person name="Brottier P."/>
            <person name="Coutanceau J.-P."/>
            <person name="Gouzy J."/>
            <person name="Parra G."/>
            <person name="Lardier G."/>
            <person name="Chapple C."/>
            <person name="McKernan K.J."/>
            <person name="McEwan P."/>
            <person name="Bosak S."/>
            <person name="Kellis M."/>
            <person name="Volff J.-N."/>
            <person name="Guigo R."/>
            <person name="Zody M.C."/>
            <person name="Mesirov J."/>
            <person name="Lindblad-Toh K."/>
            <person name="Birren B."/>
            <person name="Nusbaum C."/>
            <person name="Kahn D."/>
            <person name="Robinson-Rechavi M."/>
            <person name="Laudet V."/>
            <person name="Schachter V."/>
            <person name="Quetier F."/>
            <person name="Saurin W."/>
            <person name="Scarpelli C."/>
            <person name="Wincker P."/>
            <person name="Lander E.S."/>
            <person name="Weissenbach J."/>
            <person name="Roest Crollius H."/>
        </authorList>
    </citation>
    <scope>NUCLEOTIDE SEQUENCE [LARGE SCALE GENOMIC DNA]</scope>
</reference>
<dbReference type="GO" id="GO:1990918">
    <property type="term" value="P:double-strand break repair involved in meiotic recombination"/>
    <property type="evidence" value="ECO:0007669"/>
    <property type="project" value="TreeGrafter"/>
</dbReference>
<dbReference type="GO" id="GO:0006289">
    <property type="term" value="P:nucleotide-excision repair"/>
    <property type="evidence" value="ECO:0007669"/>
    <property type="project" value="TreeGrafter"/>
</dbReference>
<sequence>RIGVVNGREDLVQVPTISSATSIVLKGLFMVLDYLFRDSCSFAEDYRVALQRSFAWTNQVPPDAPDAQGFFGRPHQRQRRSIRVKSEVLTVSFWCLNPAVAFSDLGDAVRSIVLTSGTLSPMASFSSELGVKFSIQLEANHVINKSQVWVGTVGAGPHGKKLCATFQQAETYTFQDEVGALLLHVCQVMTKGVLCFLPSYKVIP</sequence>
<dbReference type="Gene3D" id="3.40.50.300">
    <property type="entry name" value="P-loop containing nucleotide triphosphate hydrolases"/>
    <property type="match status" value="2"/>
</dbReference>
<feature type="non-terminal residue" evidence="1">
    <location>
        <position position="204"/>
    </location>
</feature>
<name>Q4RGM3_TETNG</name>
<dbReference type="InterPro" id="IPR045028">
    <property type="entry name" value="DinG/Rad3-like"/>
</dbReference>
<dbReference type="EMBL" id="CAAE01015095">
    <property type="protein sequence ID" value="CAG12459.1"/>
    <property type="molecule type" value="Genomic_DNA"/>
</dbReference>
<evidence type="ECO:0000313" key="1">
    <source>
        <dbReference type="EMBL" id="CAG12459.1"/>
    </source>
</evidence>
<dbReference type="InterPro" id="IPR027417">
    <property type="entry name" value="P-loop_NTPase"/>
</dbReference>
<dbReference type="PANTHER" id="PTHR11472">
    <property type="entry name" value="DNA REPAIR DEAD HELICASE RAD3/XP-D SUBFAMILY MEMBER"/>
    <property type="match status" value="1"/>
</dbReference>
<organism evidence="1">
    <name type="scientific">Tetraodon nigroviridis</name>
    <name type="common">Spotted green pufferfish</name>
    <name type="synonym">Chelonodon nigroviridis</name>
    <dbReference type="NCBI Taxonomy" id="99883"/>
    <lineage>
        <taxon>Eukaryota</taxon>
        <taxon>Metazoa</taxon>
        <taxon>Chordata</taxon>
        <taxon>Craniata</taxon>
        <taxon>Vertebrata</taxon>
        <taxon>Euteleostomi</taxon>
        <taxon>Actinopterygii</taxon>
        <taxon>Neopterygii</taxon>
        <taxon>Teleostei</taxon>
        <taxon>Neoteleostei</taxon>
        <taxon>Acanthomorphata</taxon>
        <taxon>Eupercaria</taxon>
        <taxon>Tetraodontiformes</taxon>
        <taxon>Tetradontoidea</taxon>
        <taxon>Tetraodontidae</taxon>
        <taxon>Tetraodon</taxon>
    </lineage>
</organism>
<dbReference type="AlphaFoldDB" id="Q4RGM3"/>